<dbReference type="GO" id="GO:0016787">
    <property type="term" value="F:hydrolase activity"/>
    <property type="evidence" value="ECO:0007669"/>
    <property type="project" value="UniProtKB-KW"/>
</dbReference>
<keyword evidence="4" id="KW-0540">Nuclease</keyword>
<dbReference type="GO" id="GO:0004519">
    <property type="term" value="F:endonuclease activity"/>
    <property type="evidence" value="ECO:0007669"/>
    <property type="project" value="UniProtKB-KW"/>
</dbReference>
<dbReference type="InterPro" id="IPR043502">
    <property type="entry name" value="DNA/RNA_pol_sf"/>
</dbReference>
<evidence type="ECO:0000256" key="7">
    <source>
        <dbReference type="ARBA" id="ARBA00022918"/>
    </source>
</evidence>
<evidence type="ECO:0000259" key="9">
    <source>
        <dbReference type="PROSITE" id="PS50878"/>
    </source>
</evidence>
<dbReference type="Pfam" id="PF00078">
    <property type="entry name" value="RVT_1"/>
    <property type="match status" value="1"/>
</dbReference>
<reference evidence="11" key="1">
    <citation type="journal article" date="2017" name="Nat. Ecol. Evol.">
        <title>Genome expansion and lineage-specific genetic innovations in the forest pathogenic fungi Armillaria.</title>
        <authorList>
            <person name="Sipos G."/>
            <person name="Prasanna A.N."/>
            <person name="Walter M.C."/>
            <person name="O'Connor E."/>
            <person name="Balint B."/>
            <person name="Krizsan K."/>
            <person name="Kiss B."/>
            <person name="Hess J."/>
            <person name="Varga T."/>
            <person name="Slot J."/>
            <person name="Riley R."/>
            <person name="Boka B."/>
            <person name="Rigling D."/>
            <person name="Barry K."/>
            <person name="Lee J."/>
            <person name="Mihaltcheva S."/>
            <person name="LaButti K."/>
            <person name="Lipzen A."/>
            <person name="Waldron R."/>
            <person name="Moloney N.M."/>
            <person name="Sperisen C."/>
            <person name="Kredics L."/>
            <person name="Vagvoelgyi C."/>
            <person name="Patrignani A."/>
            <person name="Fitzpatrick D."/>
            <person name="Nagy I."/>
            <person name="Doyle S."/>
            <person name="Anderson J.B."/>
            <person name="Grigoriev I.V."/>
            <person name="Gueldener U."/>
            <person name="Muensterkoetter M."/>
            <person name="Nagy L.G."/>
        </authorList>
    </citation>
    <scope>NUCLEOTIDE SEQUENCE [LARGE SCALE GENOMIC DNA]</scope>
    <source>
        <strain evidence="11">C18/9</strain>
    </source>
</reference>
<keyword evidence="6" id="KW-0378">Hydrolase</keyword>
<gene>
    <name evidence="10" type="ORF">ARMOST_19813</name>
</gene>
<dbReference type="InterPro" id="IPR041373">
    <property type="entry name" value="RT_RNaseH"/>
</dbReference>
<dbReference type="InterPro" id="IPR043128">
    <property type="entry name" value="Rev_trsase/Diguanyl_cyclase"/>
</dbReference>
<dbReference type="PANTHER" id="PTHR37984">
    <property type="entry name" value="PROTEIN CBG26694"/>
    <property type="match status" value="1"/>
</dbReference>
<evidence type="ECO:0000256" key="3">
    <source>
        <dbReference type="ARBA" id="ARBA00022695"/>
    </source>
</evidence>
<evidence type="ECO:0000256" key="5">
    <source>
        <dbReference type="ARBA" id="ARBA00022759"/>
    </source>
</evidence>
<dbReference type="Gene3D" id="3.30.70.270">
    <property type="match status" value="2"/>
</dbReference>
<dbReference type="InterPro" id="IPR000477">
    <property type="entry name" value="RT_dom"/>
</dbReference>
<dbReference type="FunFam" id="1.10.340.70:FF:000001">
    <property type="entry name" value="Retrovirus-related Pol polyprotein from transposon gypsy-like Protein"/>
    <property type="match status" value="1"/>
</dbReference>
<dbReference type="Gene3D" id="3.10.10.10">
    <property type="entry name" value="HIV Type 1 Reverse Transcriptase, subunit A, domain 1"/>
    <property type="match status" value="1"/>
</dbReference>
<dbReference type="Proteomes" id="UP000219338">
    <property type="component" value="Unassembled WGS sequence"/>
</dbReference>
<feature type="region of interest" description="Disordered" evidence="8">
    <location>
        <begin position="57"/>
        <end position="166"/>
    </location>
</feature>
<name>A0A284S5M1_ARMOS</name>
<dbReference type="CDD" id="cd00303">
    <property type="entry name" value="retropepsin_like"/>
    <property type="match status" value="1"/>
</dbReference>
<dbReference type="FunFam" id="3.30.70.270:FF:000020">
    <property type="entry name" value="Transposon Tf2-6 polyprotein-like Protein"/>
    <property type="match status" value="1"/>
</dbReference>
<feature type="compositionally biased region" description="Polar residues" evidence="8">
    <location>
        <begin position="58"/>
        <end position="78"/>
    </location>
</feature>
<dbReference type="InterPro" id="IPR041588">
    <property type="entry name" value="Integrase_H2C2"/>
</dbReference>
<evidence type="ECO:0000313" key="10">
    <source>
        <dbReference type="EMBL" id="SJL16293.1"/>
    </source>
</evidence>
<dbReference type="GO" id="GO:0003964">
    <property type="term" value="F:RNA-directed DNA polymerase activity"/>
    <property type="evidence" value="ECO:0007669"/>
    <property type="project" value="UniProtKB-KW"/>
</dbReference>
<keyword evidence="11" id="KW-1185">Reference proteome</keyword>
<evidence type="ECO:0000256" key="2">
    <source>
        <dbReference type="ARBA" id="ARBA00022679"/>
    </source>
</evidence>
<keyword evidence="2" id="KW-0808">Transferase</keyword>
<evidence type="ECO:0000256" key="4">
    <source>
        <dbReference type="ARBA" id="ARBA00022722"/>
    </source>
</evidence>
<sequence length="1023" mass="118114">MLRNFGANRSPSSSRWETRQMKGSDKKSPTIVTLITTASVEPRPDEAWAKLKYAPCEVSSQDEQAAPQEENTTRNPMTPANRPRAVTCPRMGINRQPPKVSEGTGETGNSAPHAVQAQPDMIPRIGPPREGEDDPGIPPLKEQGRSPEGIQRTATGQEAASAQAVNREHSVTLIEVPDEDNDMAYQIWLAKERTLAIAKKEATSNEPARSSPMPALTRGWCKPFEVDWILHAICEAQNDNTACTTLFIWMHRDRVPELTNKLLKQLRKGGETAREQLYELHKPPRYLCKRQSNDRDFMLDVQLTPCTGRQKHGLDTKKTAIPIAVYNANGTRNKVGDITEFMEFRMTIRNHSEHIDFVVTDLGSRDLYLGHDWLKCHNPVINWDMGTVIFGHCQCVKNPFPLPDADPEDRWDEELENRDTILAINMEEEAEICAIHHANDLATTAHAEKPMKTFEEMVPPDYRSFHDLFSKENFNKLPDQKPWDHTIELIPNAKSMLDCKEQLDKFLDENLESGCIRKSKSPFASPFFFVKKKDGSLRPVQDYHKLNEMTIKNRYLLPLISELIDKLQGAKYFTKLDVRWGYNNVRIKEGDKEKAAFHTNRGLFEPTVMFFGLMNSPATFQWMMNNIFKDLISEGKVTIYLDDILIFTKDLDEHQRIVRRVLQRLRENKLFLKAEKCEFEVLKTEYLGVIISEGQVRMDPIKLVRIVEWPMPTKKKELQSFLGFTNFYRKFIKNYSKVVRALTQLTGNTEWTWGAAQNQAFQQLKKQMAEDIILAIPNRTGRFRVEADASNGAIGAVLSQEQEGRWRPVTFMSKALTATEQNYKIYNKELLAIMLALSNWHHYLMGALEDVEIWTDHQNLQYFRKPQKLNRRQARWVTELAEYHFILKHKPGEDDNGDITVLSPKHFWAMIMPTTSETHEQVRTITRQKELWDKGIVTSLEHERGITEKDGILYYDYRVYVPRHSMLRGEIIAQSHDHITVGHPGIAKTRELVLRKYWWPKMKKDVEMYITGCETCQQMKSSN</sequence>
<evidence type="ECO:0000256" key="6">
    <source>
        <dbReference type="ARBA" id="ARBA00022801"/>
    </source>
</evidence>
<dbReference type="PROSITE" id="PS50878">
    <property type="entry name" value="RT_POL"/>
    <property type="match status" value="1"/>
</dbReference>
<feature type="region of interest" description="Disordered" evidence="8">
    <location>
        <begin position="1"/>
        <end position="30"/>
    </location>
</feature>
<dbReference type="Pfam" id="PF17921">
    <property type="entry name" value="Integrase_H2C2"/>
    <property type="match status" value="1"/>
</dbReference>
<organism evidence="10 11">
    <name type="scientific">Armillaria ostoyae</name>
    <name type="common">Armillaria root rot fungus</name>
    <dbReference type="NCBI Taxonomy" id="47428"/>
    <lineage>
        <taxon>Eukaryota</taxon>
        <taxon>Fungi</taxon>
        <taxon>Dikarya</taxon>
        <taxon>Basidiomycota</taxon>
        <taxon>Agaricomycotina</taxon>
        <taxon>Agaricomycetes</taxon>
        <taxon>Agaricomycetidae</taxon>
        <taxon>Agaricales</taxon>
        <taxon>Marasmiineae</taxon>
        <taxon>Physalacriaceae</taxon>
        <taxon>Armillaria</taxon>
    </lineage>
</organism>
<proteinExistence type="predicted"/>
<feature type="domain" description="Reverse transcriptase" evidence="9">
    <location>
        <begin position="511"/>
        <end position="691"/>
    </location>
</feature>
<protein>
    <recommendedName>
        <fullName evidence="1">RNA-directed DNA polymerase</fullName>
        <ecNumber evidence="1">2.7.7.49</ecNumber>
    </recommendedName>
</protein>
<dbReference type="SUPFAM" id="SSF56672">
    <property type="entry name" value="DNA/RNA polymerases"/>
    <property type="match status" value="1"/>
</dbReference>
<dbReference type="CDD" id="cd01647">
    <property type="entry name" value="RT_LTR"/>
    <property type="match status" value="1"/>
</dbReference>
<evidence type="ECO:0000313" key="11">
    <source>
        <dbReference type="Proteomes" id="UP000219338"/>
    </source>
</evidence>
<dbReference type="AlphaFoldDB" id="A0A284S5M1"/>
<dbReference type="Gene3D" id="2.40.70.10">
    <property type="entry name" value="Acid Proteases"/>
    <property type="match status" value="1"/>
</dbReference>
<dbReference type="EC" id="2.7.7.49" evidence="1"/>
<dbReference type="STRING" id="47428.A0A284S5M1"/>
<keyword evidence="5" id="KW-0255">Endonuclease</keyword>
<dbReference type="Gene3D" id="1.10.340.70">
    <property type="match status" value="1"/>
</dbReference>
<keyword evidence="3" id="KW-0548">Nucleotidyltransferase</keyword>
<dbReference type="OrthoDB" id="5985335at2759"/>
<dbReference type="EMBL" id="FUEG01000034">
    <property type="protein sequence ID" value="SJL16293.1"/>
    <property type="molecule type" value="Genomic_DNA"/>
</dbReference>
<dbReference type="PANTHER" id="PTHR37984:SF5">
    <property type="entry name" value="PROTEIN NYNRIN-LIKE"/>
    <property type="match status" value="1"/>
</dbReference>
<dbReference type="InterPro" id="IPR021109">
    <property type="entry name" value="Peptidase_aspartic_dom_sf"/>
</dbReference>
<keyword evidence="7" id="KW-0695">RNA-directed DNA polymerase</keyword>
<dbReference type="Pfam" id="PF17917">
    <property type="entry name" value="RT_RNaseH"/>
    <property type="match status" value="1"/>
</dbReference>
<feature type="compositionally biased region" description="Polar residues" evidence="8">
    <location>
        <begin position="152"/>
        <end position="164"/>
    </location>
</feature>
<evidence type="ECO:0000256" key="8">
    <source>
        <dbReference type="SAM" id="MobiDB-lite"/>
    </source>
</evidence>
<dbReference type="InterPro" id="IPR050951">
    <property type="entry name" value="Retrovirus_Pol_polyprotein"/>
</dbReference>
<evidence type="ECO:0000256" key="1">
    <source>
        <dbReference type="ARBA" id="ARBA00012493"/>
    </source>
</evidence>
<accession>A0A284S5M1</accession>
<dbReference type="CDD" id="cd09274">
    <property type="entry name" value="RNase_HI_RT_Ty3"/>
    <property type="match status" value="1"/>
</dbReference>
<feature type="compositionally biased region" description="Basic and acidic residues" evidence="8">
    <location>
        <begin position="16"/>
        <end position="28"/>
    </location>
</feature>